<accession>A0A9D1TZA0</accession>
<name>A0A9D1TZA0_9BACT</name>
<sequence>MQVVGKWTRILARIVWGLVCLLLMVVFLMDLRQFSQAPELYPIGAEGLGWTYESAPNYVLSGWLLVGWGVIGAVLALLYRVRNSGLFLLIHALMTLLWVGYVAWYAY</sequence>
<keyword evidence="1" id="KW-0472">Membrane</keyword>
<evidence type="ECO:0000256" key="1">
    <source>
        <dbReference type="SAM" id="Phobius"/>
    </source>
</evidence>
<evidence type="ECO:0000313" key="2">
    <source>
        <dbReference type="EMBL" id="HIW11059.1"/>
    </source>
</evidence>
<dbReference type="Proteomes" id="UP000823926">
    <property type="component" value="Unassembled WGS sequence"/>
</dbReference>
<comment type="caution">
    <text evidence="2">The sequence shown here is derived from an EMBL/GenBank/DDBJ whole genome shotgun (WGS) entry which is preliminary data.</text>
</comment>
<proteinExistence type="predicted"/>
<dbReference type="EMBL" id="DXHL01000028">
    <property type="protein sequence ID" value="HIW11059.1"/>
    <property type="molecule type" value="Genomic_DNA"/>
</dbReference>
<organism evidence="2 3">
    <name type="scientific">Candidatus Rikenella faecigallinarum</name>
    <dbReference type="NCBI Taxonomy" id="2838745"/>
    <lineage>
        <taxon>Bacteria</taxon>
        <taxon>Pseudomonadati</taxon>
        <taxon>Bacteroidota</taxon>
        <taxon>Bacteroidia</taxon>
        <taxon>Bacteroidales</taxon>
        <taxon>Rikenellaceae</taxon>
        <taxon>Rikenella</taxon>
    </lineage>
</organism>
<protein>
    <submittedName>
        <fullName evidence="2">Uncharacterized protein</fullName>
    </submittedName>
</protein>
<gene>
    <name evidence="2" type="ORF">H9888_06110</name>
</gene>
<feature type="transmembrane region" description="Helical" evidence="1">
    <location>
        <begin position="58"/>
        <end position="79"/>
    </location>
</feature>
<reference evidence="2" key="1">
    <citation type="journal article" date="2021" name="PeerJ">
        <title>Extensive microbial diversity within the chicken gut microbiome revealed by metagenomics and culture.</title>
        <authorList>
            <person name="Gilroy R."/>
            <person name="Ravi A."/>
            <person name="Getino M."/>
            <person name="Pursley I."/>
            <person name="Horton D.L."/>
            <person name="Alikhan N.F."/>
            <person name="Baker D."/>
            <person name="Gharbi K."/>
            <person name="Hall N."/>
            <person name="Watson M."/>
            <person name="Adriaenssens E.M."/>
            <person name="Foster-Nyarko E."/>
            <person name="Jarju S."/>
            <person name="Secka A."/>
            <person name="Antonio M."/>
            <person name="Oren A."/>
            <person name="Chaudhuri R.R."/>
            <person name="La Ragione R."/>
            <person name="Hildebrand F."/>
            <person name="Pallen M.J."/>
        </authorList>
    </citation>
    <scope>NUCLEOTIDE SEQUENCE</scope>
    <source>
        <strain evidence="2">ChiBcec15-1070</strain>
    </source>
</reference>
<feature type="transmembrane region" description="Helical" evidence="1">
    <location>
        <begin position="10"/>
        <end position="29"/>
    </location>
</feature>
<feature type="transmembrane region" description="Helical" evidence="1">
    <location>
        <begin position="86"/>
        <end position="106"/>
    </location>
</feature>
<dbReference type="AlphaFoldDB" id="A0A9D1TZA0"/>
<keyword evidence="1" id="KW-1133">Transmembrane helix</keyword>
<evidence type="ECO:0000313" key="3">
    <source>
        <dbReference type="Proteomes" id="UP000823926"/>
    </source>
</evidence>
<reference evidence="2" key="2">
    <citation type="submission" date="2021-04" db="EMBL/GenBank/DDBJ databases">
        <authorList>
            <person name="Gilroy R."/>
        </authorList>
    </citation>
    <scope>NUCLEOTIDE SEQUENCE</scope>
    <source>
        <strain evidence="2">ChiBcec15-1070</strain>
    </source>
</reference>
<keyword evidence="1" id="KW-0812">Transmembrane</keyword>